<dbReference type="Proteomes" id="UP001372834">
    <property type="component" value="Unassembled WGS sequence"/>
</dbReference>
<comment type="caution">
    <text evidence="1">The sequence shown here is derived from an EMBL/GenBank/DDBJ whole genome shotgun (WGS) entry which is preliminary data.</text>
</comment>
<organism evidence="1 2">
    <name type="scientific">Polyplax serrata</name>
    <name type="common">Common mouse louse</name>
    <dbReference type="NCBI Taxonomy" id="468196"/>
    <lineage>
        <taxon>Eukaryota</taxon>
        <taxon>Metazoa</taxon>
        <taxon>Ecdysozoa</taxon>
        <taxon>Arthropoda</taxon>
        <taxon>Hexapoda</taxon>
        <taxon>Insecta</taxon>
        <taxon>Pterygota</taxon>
        <taxon>Neoptera</taxon>
        <taxon>Paraneoptera</taxon>
        <taxon>Psocodea</taxon>
        <taxon>Troctomorpha</taxon>
        <taxon>Phthiraptera</taxon>
        <taxon>Anoplura</taxon>
        <taxon>Polyplacidae</taxon>
        <taxon>Polyplax</taxon>
    </lineage>
</organism>
<dbReference type="EMBL" id="JAWJWE010000004">
    <property type="protein sequence ID" value="KAK6636749.1"/>
    <property type="molecule type" value="Genomic_DNA"/>
</dbReference>
<protein>
    <submittedName>
        <fullName evidence="1">Uncharacterized protein</fullName>
    </submittedName>
</protein>
<dbReference type="AlphaFoldDB" id="A0AAN8P7C1"/>
<evidence type="ECO:0000313" key="1">
    <source>
        <dbReference type="EMBL" id="KAK6636749.1"/>
    </source>
</evidence>
<evidence type="ECO:0000313" key="2">
    <source>
        <dbReference type="Proteomes" id="UP001372834"/>
    </source>
</evidence>
<gene>
    <name evidence="1" type="ORF">RUM43_010412</name>
</gene>
<reference evidence="1 2" key="1">
    <citation type="submission" date="2023-10" db="EMBL/GenBank/DDBJ databases">
        <title>Genomes of two closely related lineages of the louse Polyplax serrata with different host specificities.</title>
        <authorList>
            <person name="Martinu J."/>
            <person name="Tarabai H."/>
            <person name="Stefka J."/>
            <person name="Hypsa V."/>
        </authorList>
    </citation>
    <scope>NUCLEOTIDE SEQUENCE [LARGE SCALE GENOMIC DNA]</scope>
    <source>
        <strain evidence="1">HR10_N</strain>
    </source>
</reference>
<proteinExistence type="predicted"/>
<accession>A0AAN8P7C1</accession>
<name>A0AAN8P7C1_POLSC</name>
<sequence>MKLNGTLKQKKKKKRIGHRRYLGILERHLAMIIEKINTFQTSTFRVEDFLIRNFKIHAARQIDVTNNQNRVTQEVVTWHQSRRTVPQRGPPRLVRTSCGRAEEVQEGATRKEFGLLEGSDCPPTPPGFSALAALPNPIRMSGDDSLGNLSEMEKIAGVTAVESQRGEKEAGSVVVFSQNEDQLQFLR</sequence>